<evidence type="ECO:0000256" key="6">
    <source>
        <dbReference type="ARBA" id="ARBA00023136"/>
    </source>
</evidence>
<feature type="transmembrane region" description="Helical" evidence="7">
    <location>
        <begin position="100"/>
        <end position="120"/>
    </location>
</feature>
<evidence type="ECO:0000256" key="7">
    <source>
        <dbReference type="SAM" id="Phobius"/>
    </source>
</evidence>
<feature type="transmembrane region" description="Helical" evidence="7">
    <location>
        <begin position="75"/>
        <end position="94"/>
    </location>
</feature>
<dbReference type="InterPro" id="IPR037185">
    <property type="entry name" value="EmrE-like"/>
</dbReference>
<keyword evidence="4 7" id="KW-0812">Transmembrane</keyword>
<evidence type="ECO:0000256" key="3">
    <source>
        <dbReference type="ARBA" id="ARBA00022475"/>
    </source>
</evidence>
<dbReference type="Proteomes" id="UP000552644">
    <property type="component" value="Unassembled WGS sequence"/>
</dbReference>
<dbReference type="SUPFAM" id="SSF103481">
    <property type="entry name" value="Multidrug resistance efflux transporter EmrE"/>
    <property type="match status" value="2"/>
</dbReference>
<evidence type="ECO:0000259" key="8">
    <source>
        <dbReference type="Pfam" id="PF00892"/>
    </source>
</evidence>
<comment type="similarity">
    <text evidence="2">Belongs to the EamA transporter family.</text>
</comment>
<proteinExistence type="inferred from homology"/>
<feature type="transmembrane region" description="Helical" evidence="7">
    <location>
        <begin position="45"/>
        <end position="63"/>
    </location>
</feature>
<dbReference type="EMBL" id="JACHJP010000013">
    <property type="protein sequence ID" value="MBB4920318.1"/>
    <property type="molecule type" value="Genomic_DNA"/>
</dbReference>
<dbReference type="RefSeq" id="WP_221461749.1">
    <property type="nucleotide sequence ID" value="NZ_JACHJP010000013.1"/>
</dbReference>
<evidence type="ECO:0000256" key="2">
    <source>
        <dbReference type="ARBA" id="ARBA00007362"/>
    </source>
</evidence>
<evidence type="ECO:0000256" key="4">
    <source>
        <dbReference type="ARBA" id="ARBA00022692"/>
    </source>
</evidence>
<organism evidence="9 10">
    <name type="scientific">Streptosporangium saharense</name>
    <dbReference type="NCBI Taxonomy" id="1706840"/>
    <lineage>
        <taxon>Bacteria</taxon>
        <taxon>Bacillati</taxon>
        <taxon>Actinomycetota</taxon>
        <taxon>Actinomycetes</taxon>
        <taxon>Streptosporangiales</taxon>
        <taxon>Streptosporangiaceae</taxon>
        <taxon>Streptosporangium</taxon>
    </lineage>
</organism>
<feature type="transmembrane region" description="Helical" evidence="7">
    <location>
        <begin position="12"/>
        <end position="33"/>
    </location>
</feature>
<dbReference type="PANTHER" id="PTHR42920:SF5">
    <property type="entry name" value="EAMA DOMAIN-CONTAINING PROTEIN"/>
    <property type="match status" value="1"/>
</dbReference>
<protein>
    <submittedName>
        <fullName evidence="9">DME family drug/metabolite transporter</fullName>
    </submittedName>
</protein>
<feature type="domain" description="EamA" evidence="8">
    <location>
        <begin position="12"/>
        <end position="147"/>
    </location>
</feature>
<evidence type="ECO:0000313" key="10">
    <source>
        <dbReference type="Proteomes" id="UP000552644"/>
    </source>
</evidence>
<feature type="domain" description="EamA" evidence="8">
    <location>
        <begin position="159"/>
        <end position="296"/>
    </location>
</feature>
<dbReference type="Gene3D" id="1.10.3730.20">
    <property type="match status" value="1"/>
</dbReference>
<name>A0A7W7QVL5_9ACTN</name>
<feature type="transmembrane region" description="Helical" evidence="7">
    <location>
        <begin position="163"/>
        <end position="182"/>
    </location>
</feature>
<keyword evidence="10" id="KW-1185">Reference proteome</keyword>
<keyword evidence="3" id="KW-1003">Cell membrane</keyword>
<feature type="transmembrane region" description="Helical" evidence="7">
    <location>
        <begin position="280"/>
        <end position="298"/>
    </location>
</feature>
<dbReference type="InterPro" id="IPR000620">
    <property type="entry name" value="EamA_dom"/>
</dbReference>
<sequence>MLHSGSLPVGRAMFYIATAAVAWGTGGVVAAVLHSTSGLDPLTVSFWRFLCGTVALAVARSLLRPSLAGRLKSGLWRFTVTGAGMAVYQAAYFASVNVAGVAVATMVTLGSGPVLVALGARLWMAERLGRQRILVIVVALTGLAMLVFGGGSTVRSSLPGVGLALLSAVGYAGTTLLSQVIGAEEGGDDPVGNALIGFATGSVCLLPFALAMGLLPERGAPVTVTALLVYLGLFPSALAYGLFFTGLRAVPATTASIITLVEPLAAAVIAVWLLGERLTVLTLLGGAVLLATVVALATSGRDRADAVLLGGDHDDPRNTPM</sequence>
<feature type="transmembrane region" description="Helical" evidence="7">
    <location>
        <begin position="227"/>
        <end position="247"/>
    </location>
</feature>
<gene>
    <name evidence="9" type="ORF">FHS44_007467</name>
</gene>
<dbReference type="Pfam" id="PF00892">
    <property type="entry name" value="EamA"/>
    <property type="match status" value="2"/>
</dbReference>
<evidence type="ECO:0000256" key="1">
    <source>
        <dbReference type="ARBA" id="ARBA00004651"/>
    </source>
</evidence>
<feature type="transmembrane region" description="Helical" evidence="7">
    <location>
        <begin position="194"/>
        <end position="215"/>
    </location>
</feature>
<feature type="transmembrane region" description="Helical" evidence="7">
    <location>
        <begin position="132"/>
        <end position="151"/>
    </location>
</feature>
<feature type="transmembrane region" description="Helical" evidence="7">
    <location>
        <begin position="254"/>
        <end position="274"/>
    </location>
</feature>
<comment type="caution">
    <text evidence="9">The sequence shown here is derived from an EMBL/GenBank/DDBJ whole genome shotgun (WGS) entry which is preliminary data.</text>
</comment>
<evidence type="ECO:0000313" key="9">
    <source>
        <dbReference type="EMBL" id="MBB4920318.1"/>
    </source>
</evidence>
<reference evidence="9 10" key="1">
    <citation type="submission" date="2020-08" db="EMBL/GenBank/DDBJ databases">
        <title>Genomic Encyclopedia of Type Strains, Phase III (KMG-III): the genomes of soil and plant-associated and newly described type strains.</title>
        <authorList>
            <person name="Whitman W."/>
        </authorList>
    </citation>
    <scope>NUCLEOTIDE SEQUENCE [LARGE SCALE GENOMIC DNA]</scope>
    <source>
        <strain evidence="9 10">CECT 8840</strain>
    </source>
</reference>
<evidence type="ECO:0000256" key="5">
    <source>
        <dbReference type="ARBA" id="ARBA00022989"/>
    </source>
</evidence>
<keyword evidence="5 7" id="KW-1133">Transmembrane helix</keyword>
<dbReference type="PANTHER" id="PTHR42920">
    <property type="entry name" value="OS03G0707200 PROTEIN-RELATED"/>
    <property type="match status" value="1"/>
</dbReference>
<keyword evidence="6 7" id="KW-0472">Membrane</keyword>
<accession>A0A7W7QVL5</accession>
<comment type="subcellular location">
    <subcellularLocation>
        <location evidence="1">Cell membrane</location>
        <topology evidence="1">Multi-pass membrane protein</topology>
    </subcellularLocation>
</comment>
<dbReference type="AlphaFoldDB" id="A0A7W7QVL5"/>
<dbReference type="InterPro" id="IPR051258">
    <property type="entry name" value="Diverse_Substrate_Transporter"/>
</dbReference>
<dbReference type="GO" id="GO:0005886">
    <property type="term" value="C:plasma membrane"/>
    <property type="evidence" value="ECO:0007669"/>
    <property type="project" value="UniProtKB-SubCell"/>
</dbReference>